<dbReference type="CDD" id="cd06261">
    <property type="entry name" value="TM_PBP2"/>
    <property type="match status" value="1"/>
</dbReference>
<organism evidence="11 12">
    <name type="scientific">Alkalibacterium subtropicum</name>
    <dbReference type="NCBI Taxonomy" id="753702"/>
    <lineage>
        <taxon>Bacteria</taxon>
        <taxon>Bacillati</taxon>
        <taxon>Bacillota</taxon>
        <taxon>Bacilli</taxon>
        <taxon>Lactobacillales</taxon>
        <taxon>Carnobacteriaceae</taxon>
        <taxon>Alkalibacterium</taxon>
    </lineage>
</organism>
<evidence type="ECO:0000256" key="7">
    <source>
        <dbReference type="ARBA" id="ARBA00022989"/>
    </source>
</evidence>
<dbReference type="InterPro" id="IPR000515">
    <property type="entry name" value="MetI-like"/>
</dbReference>
<dbReference type="NCBIfam" id="TIGR01726">
    <property type="entry name" value="HEQRo_perm_3TM"/>
    <property type="match status" value="1"/>
</dbReference>
<dbReference type="InterPro" id="IPR010065">
    <property type="entry name" value="AA_ABC_transptr_permease_3TM"/>
</dbReference>
<feature type="domain" description="ABC transmembrane type-1" evidence="10">
    <location>
        <begin position="292"/>
        <end position="479"/>
    </location>
</feature>
<dbReference type="STRING" id="753702.SAMN04488102_1136"/>
<dbReference type="Pfam" id="PF00497">
    <property type="entry name" value="SBP_bac_3"/>
    <property type="match status" value="1"/>
</dbReference>
<protein>
    <submittedName>
        <fullName evidence="11">Polar amino acid transport system substrate-binding protein</fullName>
    </submittedName>
</protein>
<keyword evidence="5 9" id="KW-0812">Transmembrane</keyword>
<feature type="transmembrane region" description="Helical" evidence="9">
    <location>
        <begin position="296"/>
        <end position="316"/>
    </location>
</feature>
<keyword evidence="6" id="KW-0029">Amino-acid transport</keyword>
<evidence type="ECO:0000313" key="12">
    <source>
        <dbReference type="Proteomes" id="UP000199612"/>
    </source>
</evidence>
<dbReference type="RefSeq" id="WP_177188679.1">
    <property type="nucleotide sequence ID" value="NZ_FOLT01000013.1"/>
</dbReference>
<keyword evidence="8 9" id="KW-0472">Membrane</keyword>
<dbReference type="InterPro" id="IPR035906">
    <property type="entry name" value="MetI-like_sf"/>
</dbReference>
<dbReference type="Pfam" id="PF00528">
    <property type="entry name" value="BPD_transp_1"/>
    <property type="match status" value="1"/>
</dbReference>
<dbReference type="SMART" id="SM00062">
    <property type="entry name" value="PBPb"/>
    <property type="match status" value="1"/>
</dbReference>
<dbReference type="PANTHER" id="PTHR30614">
    <property type="entry name" value="MEMBRANE COMPONENT OF AMINO ACID ABC TRANSPORTER"/>
    <property type="match status" value="1"/>
</dbReference>
<dbReference type="EMBL" id="FOLT01000013">
    <property type="protein sequence ID" value="SFC60628.1"/>
    <property type="molecule type" value="Genomic_DNA"/>
</dbReference>
<keyword evidence="3 9" id="KW-0813">Transport</keyword>
<evidence type="ECO:0000256" key="9">
    <source>
        <dbReference type="RuleBase" id="RU363032"/>
    </source>
</evidence>
<dbReference type="GO" id="GO:0022857">
    <property type="term" value="F:transmembrane transporter activity"/>
    <property type="evidence" value="ECO:0007669"/>
    <property type="project" value="InterPro"/>
</dbReference>
<dbReference type="InterPro" id="IPR043429">
    <property type="entry name" value="ArtM/GltK/GlnP/TcyL/YhdX-like"/>
</dbReference>
<keyword evidence="12" id="KW-1185">Reference proteome</keyword>
<feature type="transmembrane region" description="Helical" evidence="9">
    <location>
        <begin position="458"/>
        <end position="479"/>
    </location>
</feature>
<dbReference type="PROSITE" id="PS50928">
    <property type="entry name" value="ABC_TM1"/>
    <property type="match status" value="1"/>
</dbReference>
<dbReference type="GO" id="GO:0043190">
    <property type="term" value="C:ATP-binding cassette (ABC) transporter complex"/>
    <property type="evidence" value="ECO:0007669"/>
    <property type="project" value="InterPro"/>
</dbReference>
<sequence>MKKGIQGILLMILLWTGLFVSSDVVSAEDGSALKRVQDEGVLVVGTSADFPPFEFYAEVDGERQVVGMDMMIAQKIADDLGVELEIQDIGFDSLLPALEARNVDIVIAGMTPTAERRKSVDFSEIYFKTFQNIMVRAEDEEVYTSLESLKGLPIGVQSGSLQEGLAEQIEDAELMSLTNLSDLLLALKTNRIEAMVMQGPNAEAHAGNDEDLHTFVGAFEMEDDDAGSAVAFRQGEDSLVAAVNESLAEIAEQNLTDEYLAVAGEYMAQSEDSEAEESGFAANYWDYFWDGTSITLLISAVSVLVGLILGFILALMRLSKSLVLKGLATAYVEFVRGTPLLIQVMFIYFASGLVVNLPALAAGIIAVSLNSGAYIAEIIRGGINSVNKGQEEAARSLGMSKKEAMRHIIFPQAVKNIWPALGNEFITIIKESSIVSVIGVGELIFQTRVVRSISFQGILPLFVAMLIYFALTFTLTKLLNFYEGRMNHD</sequence>
<evidence type="ECO:0000256" key="6">
    <source>
        <dbReference type="ARBA" id="ARBA00022970"/>
    </source>
</evidence>
<evidence type="ECO:0000256" key="2">
    <source>
        <dbReference type="ARBA" id="ARBA00010072"/>
    </source>
</evidence>
<dbReference type="FunFam" id="1.10.3720.10:FF:000033">
    <property type="entry name" value="Polar amino acid ABC transporter permease"/>
    <property type="match status" value="1"/>
</dbReference>
<evidence type="ECO:0000256" key="3">
    <source>
        <dbReference type="ARBA" id="ARBA00022448"/>
    </source>
</evidence>
<evidence type="ECO:0000256" key="5">
    <source>
        <dbReference type="ARBA" id="ARBA00022692"/>
    </source>
</evidence>
<dbReference type="Proteomes" id="UP000199612">
    <property type="component" value="Unassembled WGS sequence"/>
</dbReference>
<dbReference type="SUPFAM" id="SSF161098">
    <property type="entry name" value="MetI-like"/>
    <property type="match status" value="1"/>
</dbReference>
<dbReference type="Gene3D" id="3.40.190.10">
    <property type="entry name" value="Periplasmic binding protein-like II"/>
    <property type="match status" value="2"/>
</dbReference>
<dbReference type="AlphaFoldDB" id="A0A1I1KPN4"/>
<comment type="similarity">
    <text evidence="2">Belongs to the binding-protein-dependent transport system permease family. HisMQ subfamily.</text>
</comment>
<evidence type="ECO:0000256" key="4">
    <source>
        <dbReference type="ARBA" id="ARBA00022475"/>
    </source>
</evidence>
<evidence type="ECO:0000256" key="8">
    <source>
        <dbReference type="ARBA" id="ARBA00023136"/>
    </source>
</evidence>
<evidence type="ECO:0000259" key="10">
    <source>
        <dbReference type="PROSITE" id="PS50928"/>
    </source>
</evidence>
<accession>A0A1I1KPN4</accession>
<keyword evidence="4" id="KW-1003">Cell membrane</keyword>
<dbReference type="PANTHER" id="PTHR30614:SF20">
    <property type="entry name" value="GLUTAMINE TRANSPORT SYSTEM PERMEASE PROTEIN GLNP"/>
    <property type="match status" value="1"/>
</dbReference>
<evidence type="ECO:0000313" key="11">
    <source>
        <dbReference type="EMBL" id="SFC60628.1"/>
    </source>
</evidence>
<comment type="subcellular location">
    <subcellularLocation>
        <location evidence="1 9">Cell membrane</location>
        <topology evidence="1 9">Multi-pass membrane protein</topology>
    </subcellularLocation>
</comment>
<reference evidence="12" key="1">
    <citation type="submission" date="2016-10" db="EMBL/GenBank/DDBJ databases">
        <authorList>
            <person name="Varghese N."/>
            <person name="Submissions S."/>
        </authorList>
    </citation>
    <scope>NUCLEOTIDE SEQUENCE [LARGE SCALE GENOMIC DNA]</scope>
    <source>
        <strain evidence="12">DSM 23664</strain>
    </source>
</reference>
<gene>
    <name evidence="11" type="ORF">SAMN04488102_1136</name>
</gene>
<dbReference type="Gene3D" id="1.10.3720.10">
    <property type="entry name" value="MetI-like"/>
    <property type="match status" value="1"/>
</dbReference>
<keyword evidence="7 9" id="KW-1133">Transmembrane helix</keyword>
<evidence type="ECO:0000256" key="1">
    <source>
        <dbReference type="ARBA" id="ARBA00004651"/>
    </source>
</evidence>
<dbReference type="InterPro" id="IPR001638">
    <property type="entry name" value="Solute-binding_3/MltF_N"/>
</dbReference>
<dbReference type="SUPFAM" id="SSF53850">
    <property type="entry name" value="Periplasmic binding protein-like II"/>
    <property type="match status" value="1"/>
</dbReference>
<dbReference type="GO" id="GO:0006865">
    <property type="term" value="P:amino acid transport"/>
    <property type="evidence" value="ECO:0007669"/>
    <property type="project" value="UniProtKB-KW"/>
</dbReference>
<name>A0A1I1KPN4_9LACT</name>
<proteinExistence type="inferred from homology"/>